<organism evidence="1 2">
    <name type="scientific">Paenibacillus bovis</name>
    <dbReference type="NCBI Taxonomy" id="1616788"/>
    <lineage>
        <taxon>Bacteria</taxon>
        <taxon>Bacillati</taxon>
        <taxon>Bacillota</taxon>
        <taxon>Bacilli</taxon>
        <taxon>Bacillales</taxon>
        <taxon>Paenibacillaceae</taxon>
        <taxon>Paenibacillus</taxon>
    </lineage>
</organism>
<dbReference type="Pfam" id="PF06949">
    <property type="entry name" value="DUF1292"/>
    <property type="match status" value="1"/>
</dbReference>
<reference evidence="2" key="1">
    <citation type="submission" date="2015-10" db="EMBL/GenBank/DDBJ databases">
        <title>Genome of Paenibacillus bovis sp. nov.</title>
        <authorList>
            <person name="Wu Z."/>
            <person name="Gao C."/>
            <person name="Liu Z."/>
            <person name="Zheng H."/>
        </authorList>
    </citation>
    <scope>NUCLEOTIDE SEQUENCE [LARGE SCALE GENOMIC DNA]</scope>
    <source>
        <strain evidence="2">BD3526</strain>
    </source>
</reference>
<dbReference type="KEGG" id="pbv:AR543_19605"/>
<dbReference type="RefSeq" id="WP_060536096.1">
    <property type="nucleotide sequence ID" value="NZ_CP013023.1"/>
</dbReference>
<keyword evidence="2" id="KW-1185">Reference proteome</keyword>
<protein>
    <recommendedName>
        <fullName evidence="3">DUF1292 domain-containing protein</fullName>
    </recommendedName>
</protein>
<evidence type="ECO:0008006" key="3">
    <source>
        <dbReference type="Google" id="ProtNLM"/>
    </source>
</evidence>
<proteinExistence type="predicted"/>
<sequence>MSDLSASSVKLTTRLLEAYGVLIELTDEQDQTTVYRLISEFETETGAYAVLQKDNGLPEDEVEILKIIDSTEGRPELVTIDDDDEWEDVAELYDELTLPFED</sequence>
<dbReference type="EMBL" id="CP013023">
    <property type="protein sequence ID" value="ANF98007.1"/>
    <property type="molecule type" value="Genomic_DNA"/>
</dbReference>
<name>A0A172ZL80_9BACL</name>
<dbReference type="InterPro" id="IPR009711">
    <property type="entry name" value="UPF0473"/>
</dbReference>
<gene>
    <name evidence="1" type="ORF">AR543_19605</name>
</gene>
<accession>A0A172ZL80</accession>
<evidence type="ECO:0000313" key="1">
    <source>
        <dbReference type="EMBL" id="ANF98007.1"/>
    </source>
</evidence>
<dbReference type="Proteomes" id="UP000078148">
    <property type="component" value="Chromosome"/>
</dbReference>
<evidence type="ECO:0000313" key="2">
    <source>
        <dbReference type="Proteomes" id="UP000078148"/>
    </source>
</evidence>
<reference evidence="1 2" key="2">
    <citation type="journal article" date="2016" name="Int. J. Syst. Evol. Microbiol.">
        <title>Paenibacillus bovis sp. nov., isolated from raw yak (Bos grunniens) milk.</title>
        <authorList>
            <person name="Gao C."/>
            <person name="Han J."/>
            <person name="Liu Z."/>
            <person name="Xu X."/>
            <person name="Hang F."/>
            <person name="Wu Z."/>
        </authorList>
    </citation>
    <scope>NUCLEOTIDE SEQUENCE [LARGE SCALE GENOMIC DNA]</scope>
    <source>
        <strain evidence="1 2">BD3526</strain>
    </source>
</reference>
<dbReference type="AlphaFoldDB" id="A0A172ZL80"/>
<dbReference type="OrthoDB" id="2990381at2"/>
<dbReference type="STRING" id="1616788.AR543_19605"/>